<reference evidence="2 3" key="2">
    <citation type="submission" date="2018-03" db="EMBL/GenBank/DDBJ databases">
        <title>The ancient ancestry and fast evolution of plastids.</title>
        <authorList>
            <person name="Moore K.R."/>
            <person name="Magnabosco C."/>
            <person name="Momper L."/>
            <person name="Gold D.A."/>
            <person name="Bosak T."/>
            <person name="Fournier G.P."/>
        </authorList>
    </citation>
    <scope>NUCLEOTIDE SEQUENCE [LARGE SCALE GENOMIC DNA]</scope>
    <source>
        <strain evidence="2 3">CCAP 1448/3</strain>
    </source>
</reference>
<evidence type="ECO:0000259" key="1">
    <source>
        <dbReference type="PROSITE" id="PS50883"/>
    </source>
</evidence>
<reference evidence="2 3" key="1">
    <citation type="submission" date="2018-02" db="EMBL/GenBank/DDBJ databases">
        <authorList>
            <person name="Cohen D.B."/>
            <person name="Kent A.D."/>
        </authorList>
    </citation>
    <scope>NUCLEOTIDE SEQUENCE [LARGE SCALE GENOMIC DNA]</scope>
    <source>
        <strain evidence="2 3">CCAP 1448/3</strain>
    </source>
</reference>
<name>A0A2T1CAM2_9CYAN</name>
<feature type="domain" description="EAL" evidence="1">
    <location>
        <begin position="1"/>
        <end position="74"/>
    </location>
</feature>
<evidence type="ECO:0000313" key="2">
    <source>
        <dbReference type="EMBL" id="PSB05198.1"/>
    </source>
</evidence>
<dbReference type="InterPro" id="IPR001633">
    <property type="entry name" value="EAL_dom"/>
</dbReference>
<protein>
    <recommendedName>
        <fullName evidence="1">EAL domain-containing protein</fullName>
    </recommendedName>
</protein>
<dbReference type="RefSeq" id="WP_106286743.1">
    <property type="nucleotide sequence ID" value="NZ_CAWNTC010000104.1"/>
</dbReference>
<sequence>MPLFQRFSEKCGIKGYRSYISLAHSLNLEVIAEGVETLEQLTILRELKCQYAQGYFFAKPLDSKATEVLIATKPQW</sequence>
<dbReference type="OrthoDB" id="9759607at2"/>
<dbReference type="InterPro" id="IPR035919">
    <property type="entry name" value="EAL_sf"/>
</dbReference>
<dbReference type="EMBL" id="PVWJ01000002">
    <property type="protein sequence ID" value="PSB05198.1"/>
    <property type="molecule type" value="Genomic_DNA"/>
</dbReference>
<dbReference type="Gene3D" id="3.20.20.450">
    <property type="entry name" value="EAL domain"/>
    <property type="match status" value="1"/>
</dbReference>
<dbReference type="GO" id="GO:0071111">
    <property type="term" value="F:cyclic-guanylate-specific phosphodiesterase activity"/>
    <property type="evidence" value="ECO:0007669"/>
    <property type="project" value="InterPro"/>
</dbReference>
<comment type="caution">
    <text evidence="2">The sequence shown here is derived from an EMBL/GenBank/DDBJ whole genome shotgun (WGS) entry which is preliminary data.</text>
</comment>
<accession>A0A2T1CAM2</accession>
<gene>
    <name evidence="2" type="ORF">C7B64_00715</name>
</gene>
<dbReference type="PANTHER" id="PTHR33121">
    <property type="entry name" value="CYCLIC DI-GMP PHOSPHODIESTERASE PDEF"/>
    <property type="match status" value="1"/>
</dbReference>
<dbReference type="Pfam" id="PF00563">
    <property type="entry name" value="EAL"/>
    <property type="match status" value="1"/>
</dbReference>
<dbReference type="InterPro" id="IPR050706">
    <property type="entry name" value="Cyclic-di-GMP_PDE-like"/>
</dbReference>
<dbReference type="AlphaFoldDB" id="A0A2T1CAM2"/>
<dbReference type="Proteomes" id="UP000238762">
    <property type="component" value="Unassembled WGS sequence"/>
</dbReference>
<proteinExistence type="predicted"/>
<evidence type="ECO:0000313" key="3">
    <source>
        <dbReference type="Proteomes" id="UP000238762"/>
    </source>
</evidence>
<keyword evidence="3" id="KW-1185">Reference proteome</keyword>
<dbReference type="SUPFAM" id="SSF141868">
    <property type="entry name" value="EAL domain-like"/>
    <property type="match status" value="1"/>
</dbReference>
<organism evidence="2 3">
    <name type="scientific">Merismopedia glauca CCAP 1448/3</name>
    <dbReference type="NCBI Taxonomy" id="1296344"/>
    <lineage>
        <taxon>Bacteria</taxon>
        <taxon>Bacillati</taxon>
        <taxon>Cyanobacteriota</taxon>
        <taxon>Cyanophyceae</taxon>
        <taxon>Synechococcales</taxon>
        <taxon>Merismopediaceae</taxon>
        <taxon>Merismopedia</taxon>
    </lineage>
</organism>
<dbReference type="PROSITE" id="PS50883">
    <property type="entry name" value="EAL"/>
    <property type="match status" value="1"/>
</dbReference>
<dbReference type="PANTHER" id="PTHR33121:SF70">
    <property type="entry name" value="SIGNALING PROTEIN YKOW"/>
    <property type="match status" value="1"/>
</dbReference>